<feature type="domain" description="Peptidase M50" evidence="13">
    <location>
        <begin position="104"/>
        <end position="157"/>
    </location>
</feature>
<keyword evidence="11 12" id="KW-0472">Membrane</keyword>
<organism evidence="14">
    <name type="scientific">Candidatus Paraimprobicoccus trichonymphae</name>
    <dbReference type="NCBI Taxonomy" id="3033793"/>
    <lineage>
        <taxon>Bacteria</taxon>
        <taxon>Bacillati</taxon>
        <taxon>Bacillota</taxon>
        <taxon>Clostridia</taxon>
        <taxon>Candidatus Paraimprobicoccus</taxon>
    </lineage>
</organism>
<evidence type="ECO:0000256" key="8">
    <source>
        <dbReference type="ARBA" id="ARBA00022833"/>
    </source>
</evidence>
<dbReference type="Proteomes" id="UP001335720">
    <property type="component" value="Chromosome"/>
</dbReference>
<dbReference type="EMBL" id="AP027925">
    <property type="protein sequence ID" value="BED92493.1"/>
    <property type="molecule type" value="Genomic_DNA"/>
</dbReference>
<keyword evidence="9 12" id="KW-1133">Transmembrane helix</keyword>
<name>A0AA48HW58_9FIRM</name>
<dbReference type="InterPro" id="IPR008915">
    <property type="entry name" value="Peptidase_M50"/>
</dbReference>
<keyword evidence="7" id="KW-0378">Hydrolase</keyword>
<feature type="transmembrane region" description="Helical" evidence="12">
    <location>
        <begin position="173"/>
        <end position="190"/>
    </location>
</feature>
<evidence type="ECO:0000256" key="10">
    <source>
        <dbReference type="ARBA" id="ARBA00023049"/>
    </source>
</evidence>
<keyword evidence="6" id="KW-0479">Metal-binding</keyword>
<evidence type="ECO:0000256" key="5">
    <source>
        <dbReference type="ARBA" id="ARBA00022692"/>
    </source>
</evidence>
<keyword evidence="4 14" id="KW-0645">Protease</keyword>
<evidence type="ECO:0000256" key="7">
    <source>
        <dbReference type="ARBA" id="ARBA00022801"/>
    </source>
</evidence>
<accession>A0AA48HW58</accession>
<evidence type="ECO:0000256" key="3">
    <source>
        <dbReference type="ARBA" id="ARBA00007931"/>
    </source>
</evidence>
<dbReference type="AlphaFoldDB" id="A0AA48HW58"/>
<evidence type="ECO:0000256" key="11">
    <source>
        <dbReference type="ARBA" id="ARBA00023136"/>
    </source>
</evidence>
<feature type="transmembrane region" description="Helical" evidence="12">
    <location>
        <begin position="148"/>
        <end position="168"/>
    </location>
</feature>
<evidence type="ECO:0000256" key="1">
    <source>
        <dbReference type="ARBA" id="ARBA00001947"/>
    </source>
</evidence>
<keyword evidence="5 12" id="KW-0812">Transmembrane</keyword>
<feature type="transmembrane region" description="Helical" evidence="12">
    <location>
        <begin position="76"/>
        <end position="99"/>
    </location>
</feature>
<dbReference type="GO" id="GO:0046872">
    <property type="term" value="F:metal ion binding"/>
    <property type="evidence" value="ECO:0007669"/>
    <property type="project" value="UniProtKB-KW"/>
</dbReference>
<dbReference type="KEGG" id="ptrh:RsTaC01_0236"/>
<evidence type="ECO:0000256" key="2">
    <source>
        <dbReference type="ARBA" id="ARBA00004141"/>
    </source>
</evidence>
<evidence type="ECO:0000256" key="4">
    <source>
        <dbReference type="ARBA" id="ARBA00022670"/>
    </source>
</evidence>
<sequence>MRINLNFYFLAFISLTVILNQSYIFVLSFVSSMIHELGHMLVILYQKRTINLINVNFFNVDIVDKDRNNLNHKEDLAVLLGGPLLNFVISFVTFILNLILKNNLIYEIMYINFFIGILNLLPISSLDGGQIFSIVLSSKLDLNLSNTILNAISLIILIPVLILGFIILIKSKYNFSLLFLGLYLIYFLLLEKTS</sequence>
<evidence type="ECO:0000256" key="9">
    <source>
        <dbReference type="ARBA" id="ARBA00022989"/>
    </source>
</evidence>
<dbReference type="GO" id="GO:0016020">
    <property type="term" value="C:membrane"/>
    <property type="evidence" value="ECO:0007669"/>
    <property type="project" value="UniProtKB-SubCell"/>
</dbReference>
<reference evidence="14" key="1">
    <citation type="journal article" date="2023" name="ISME J.">
        <title>Emergence of putative energy parasites within Clostridia revealed by genome analysis of a novel endosymbiotic clade.</title>
        <authorList>
            <person name="Takahashi K."/>
            <person name="Kuwahara H."/>
            <person name="Horikawa Y."/>
            <person name="Izawa K."/>
            <person name="Kato D."/>
            <person name="Inagaki T."/>
            <person name="Yuki M."/>
            <person name="Ohkuma M."/>
            <person name="Hongoh Y."/>
        </authorList>
    </citation>
    <scope>NUCLEOTIDE SEQUENCE</scope>
    <source>
        <strain evidence="14">RsTa-C01</strain>
    </source>
</reference>
<protein>
    <submittedName>
        <fullName evidence="14">Site-2 protease family protein</fullName>
    </submittedName>
</protein>
<dbReference type="GO" id="GO:0006508">
    <property type="term" value="P:proteolysis"/>
    <property type="evidence" value="ECO:0007669"/>
    <property type="project" value="UniProtKB-KW"/>
</dbReference>
<keyword evidence="8" id="KW-0862">Zinc</keyword>
<dbReference type="GO" id="GO:0008237">
    <property type="term" value="F:metallopeptidase activity"/>
    <property type="evidence" value="ECO:0007669"/>
    <property type="project" value="UniProtKB-KW"/>
</dbReference>
<comment type="similarity">
    <text evidence="3">Belongs to the peptidase M50B family.</text>
</comment>
<dbReference type="Pfam" id="PF02163">
    <property type="entry name" value="Peptidase_M50"/>
    <property type="match status" value="1"/>
</dbReference>
<feature type="transmembrane region" description="Helical" evidence="12">
    <location>
        <begin position="7"/>
        <end position="30"/>
    </location>
</feature>
<comment type="subcellular location">
    <subcellularLocation>
        <location evidence="2">Membrane</location>
        <topology evidence="2">Multi-pass membrane protein</topology>
    </subcellularLocation>
</comment>
<proteinExistence type="inferred from homology"/>
<gene>
    <name evidence="14" type="ORF">RsTaC01_0236</name>
</gene>
<evidence type="ECO:0000313" key="14">
    <source>
        <dbReference type="EMBL" id="BED92493.1"/>
    </source>
</evidence>
<dbReference type="PANTHER" id="PTHR39188">
    <property type="entry name" value="MEMBRANE-ASSOCIATED ZINC METALLOPROTEASE M50B"/>
    <property type="match status" value="1"/>
</dbReference>
<evidence type="ECO:0000256" key="12">
    <source>
        <dbReference type="SAM" id="Phobius"/>
    </source>
</evidence>
<keyword evidence="10" id="KW-0482">Metalloprotease</keyword>
<evidence type="ECO:0000256" key="6">
    <source>
        <dbReference type="ARBA" id="ARBA00022723"/>
    </source>
</evidence>
<evidence type="ECO:0000259" key="13">
    <source>
        <dbReference type="Pfam" id="PF02163"/>
    </source>
</evidence>
<comment type="cofactor">
    <cofactor evidence="1">
        <name>Zn(2+)</name>
        <dbReference type="ChEBI" id="CHEBI:29105"/>
    </cofactor>
</comment>
<dbReference type="PANTHER" id="PTHR39188:SF3">
    <property type="entry name" value="STAGE IV SPORULATION PROTEIN FB"/>
    <property type="match status" value="1"/>
</dbReference>
<feature type="transmembrane region" description="Helical" evidence="12">
    <location>
        <begin position="111"/>
        <end position="136"/>
    </location>
</feature>